<feature type="chain" id="PRO_5007849974" evidence="1">
    <location>
        <begin position="18"/>
        <end position="64"/>
    </location>
</feature>
<reference evidence="2 3" key="1">
    <citation type="submission" date="2016-03" db="EMBL/GenBank/DDBJ databases">
        <title>EvidentialGene: Evidence-directed Construction of Genes on Genomes.</title>
        <authorList>
            <person name="Gilbert D.G."/>
            <person name="Choi J.-H."/>
            <person name="Mockaitis K."/>
            <person name="Colbourne J."/>
            <person name="Pfrender M."/>
        </authorList>
    </citation>
    <scope>NUCLEOTIDE SEQUENCE [LARGE SCALE GENOMIC DNA]</scope>
    <source>
        <strain evidence="2 3">Xinb3</strain>
        <tissue evidence="2">Complete organism</tissue>
    </source>
</reference>
<keyword evidence="3" id="KW-1185">Reference proteome</keyword>
<evidence type="ECO:0000313" key="3">
    <source>
        <dbReference type="Proteomes" id="UP000076858"/>
    </source>
</evidence>
<dbReference type="Proteomes" id="UP000076858">
    <property type="component" value="Unassembled WGS sequence"/>
</dbReference>
<feature type="non-terminal residue" evidence="2">
    <location>
        <position position="1"/>
    </location>
</feature>
<protein>
    <submittedName>
        <fullName evidence="2">Uncharacterized protein</fullName>
    </submittedName>
</protein>
<name>A0A164FA36_9CRUS</name>
<organism evidence="2 3">
    <name type="scientific">Daphnia magna</name>
    <dbReference type="NCBI Taxonomy" id="35525"/>
    <lineage>
        <taxon>Eukaryota</taxon>
        <taxon>Metazoa</taxon>
        <taxon>Ecdysozoa</taxon>
        <taxon>Arthropoda</taxon>
        <taxon>Crustacea</taxon>
        <taxon>Branchiopoda</taxon>
        <taxon>Diplostraca</taxon>
        <taxon>Cladocera</taxon>
        <taxon>Anomopoda</taxon>
        <taxon>Daphniidae</taxon>
        <taxon>Daphnia</taxon>
    </lineage>
</organism>
<keyword evidence="1" id="KW-0732">Signal</keyword>
<dbReference type="AlphaFoldDB" id="A0A164FA36"/>
<proteinExistence type="predicted"/>
<feature type="non-terminal residue" evidence="2">
    <location>
        <position position="64"/>
    </location>
</feature>
<evidence type="ECO:0000313" key="2">
    <source>
        <dbReference type="EMBL" id="KZR97588.1"/>
    </source>
</evidence>
<feature type="signal peptide" evidence="1">
    <location>
        <begin position="1"/>
        <end position="17"/>
    </location>
</feature>
<evidence type="ECO:0000256" key="1">
    <source>
        <dbReference type="SAM" id="SignalP"/>
    </source>
</evidence>
<comment type="caution">
    <text evidence="2">The sequence shown here is derived from an EMBL/GenBank/DDBJ whole genome shotgun (WGS) entry which is preliminary data.</text>
</comment>
<sequence length="64" mass="7087">ATLVRCSLCNSLITISAVLKCCQWRSYYASAVPSQTRHCPSSHYRPAGHLSGRLLLAIDAVHFR</sequence>
<dbReference type="EMBL" id="LRGB01020804">
    <property type="protein sequence ID" value="KZR97588.1"/>
    <property type="molecule type" value="Genomic_DNA"/>
</dbReference>
<accession>A0A164FA36</accession>
<gene>
    <name evidence="2" type="ORF">APZ42_007446</name>
</gene>